<evidence type="ECO:0000313" key="3">
    <source>
        <dbReference type="Proteomes" id="UP000622687"/>
    </source>
</evidence>
<gene>
    <name evidence="2" type="ORF">I6U51_21900</name>
</gene>
<name>A0A934HVG1_9CLOT</name>
<sequence>MNKTINIIVSAFNIFIFAPLILSMCLLFGSIYTIAYICLLAPVFLIMHLVFPSLPIYLGNNTLFSEVLVTILLPIIGYMLRNVLKKHSGNFKSFITTYAIKSVRFEILKK</sequence>
<dbReference type="EMBL" id="JAEEGB010000041">
    <property type="protein sequence ID" value="MBI6875331.1"/>
    <property type="molecule type" value="Genomic_DNA"/>
</dbReference>
<organism evidence="2 3">
    <name type="scientific">Clostridium aciditolerans</name>
    <dbReference type="NCBI Taxonomy" id="339861"/>
    <lineage>
        <taxon>Bacteria</taxon>
        <taxon>Bacillati</taxon>
        <taxon>Bacillota</taxon>
        <taxon>Clostridia</taxon>
        <taxon>Eubacteriales</taxon>
        <taxon>Clostridiaceae</taxon>
        <taxon>Clostridium</taxon>
    </lineage>
</organism>
<evidence type="ECO:0000256" key="1">
    <source>
        <dbReference type="SAM" id="Phobius"/>
    </source>
</evidence>
<reference evidence="2" key="1">
    <citation type="submission" date="2020-12" db="EMBL/GenBank/DDBJ databases">
        <title>Clostridium thailandense sp. nov., a novel acetogenic bacterium isolated from peat land soil in Thailand.</title>
        <authorList>
            <person name="Chaikitkaew S."/>
            <person name="Birkeland N.K."/>
        </authorList>
    </citation>
    <scope>NUCLEOTIDE SEQUENCE</scope>
    <source>
        <strain evidence="2">DSM 17425</strain>
    </source>
</reference>
<evidence type="ECO:0000313" key="2">
    <source>
        <dbReference type="EMBL" id="MBI6875331.1"/>
    </source>
</evidence>
<dbReference type="Proteomes" id="UP000622687">
    <property type="component" value="Unassembled WGS sequence"/>
</dbReference>
<keyword evidence="1" id="KW-0812">Transmembrane</keyword>
<keyword evidence="1" id="KW-1133">Transmembrane helix</keyword>
<keyword evidence="3" id="KW-1185">Reference proteome</keyword>
<proteinExistence type="predicted"/>
<feature type="transmembrane region" description="Helical" evidence="1">
    <location>
        <begin position="63"/>
        <end position="84"/>
    </location>
</feature>
<accession>A0A934HVG1</accession>
<keyword evidence="1" id="KW-0472">Membrane</keyword>
<protein>
    <submittedName>
        <fullName evidence="2">Uncharacterized protein</fullName>
    </submittedName>
</protein>
<dbReference type="AlphaFoldDB" id="A0A934HVG1"/>
<feature type="transmembrane region" description="Helical" evidence="1">
    <location>
        <begin position="6"/>
        <end position="27"/>
    </location>
</feature>
<comment type="caution">
    <text evidence="2">The sequence shown here is derived from an EMBL/GenBank/DDBJ whole genome shotgun (WGS) entry which is preliminary data.</text>
</comment>
<dbReference type="RefSeq" id="WP_211144684.1">
    <property type="nucleotide sequence ID" value="NZ_JAEEGB010000041.1"/>
</dbReference>